<name>A0AAV2E6Z4_9ROSI</name>
<evidence type="ECO:0000256" key="2">
    <source>
        <dbReference type="SAM" id="MobiDB-lite"/>
    </source>
</evidence>
<dbReference type="PANTHER" id="PTHR31680:SF4">
    <property type="entry name" value="LONGIFOLIA PROTEIN"/>
    <property type="match status" value="1"/>
</dbReference>
<feature type="coiled-coil region" evidence="1">
    <location>
        <begin position="870"/>
        <end position="897"/>
    </location>
</feature>
<feature type="compositionally biased region" description="Low complexity" evidence="2">
    <location>
        <begin position="617"/>
        <end position="627"/>
    </location>
</feature>
<evidence type="ECO:0000259" key="3">
    <source>
        <dbReference type="Pfam" id="PF14309"/>
    </source>
</evidence>
<dbReference type="InterPro" id="IPR032795">
    <property type="entry name" value="DUF3741-assoc"/>
</dbReference>
<dbReference type="EMBL" id="OZ034817">
    <property type="protein sequence ID" value="CAL1381634.1"/>
    <property type="molecule type" value="Genomic_DNA"/>
</dbReference>
<feature type="compositionally biased region" description="Polar residues" evidence="2">
    <location>
        <begin position="838"/>
        <end position="850"/>
    </location>
</feature>
<feature type="domain" description="DUF3741" evidence="4">
    <location>
        <begin position="342"/>
        <end position="359"/>
    </location>
</feature>
<feature type="region of interest" description="Disordered" evidence="2">
    <location>
        <begin position="807"/>
        <end position="863"/>
    </location>
</feature>
<feature type="compositionally biased region" description="Low complexity" evidence="2">
    <location>
        <begin position="88"/>
        <end position="106"/>
    </location>
</feature>
<dbReference type="GO" id="GO:0051513">
    <property type="term" value="P:regulation of monopolar cell growth"/>
    <property type="evidence" value="ECO:0007669"/>
    <property type="project" value="InterPro"/>
</dbReference>
<accession>A0AAV2E6Z4</accession>
<gene>
    <name evidence="5" type="ORF">LTRI10_LOCUS23003</name>
</gene>
<feature type="domain" description="DUF4378" evidence="3">
    <location>
        <begin position="909"/>
        <end position="1085"/>
    </location>
</feature>
<evidence type="ECO:0000256" key="1">
    <source>
        <dbReference type="SAM" id="Coils"/>
    </source>
</evidence>
<keyword evidence="6" id="KW-1185">Reference proteome</keyword>
<feature type="region of interest" description="Disordered" evidence="2">
    <location>
        <begin position="611"/>
        <end position="734"/>
    </location>
</feature>
<dbReference type="Proteomes" id="UP001497516">
    <property type="component" value="Chromosome 4"/>
</dbReference>
<dbReference type="Pfam" id="PF14383">
    <property type="entry name" value="VARLMGL"/>
    <property type="match status" value="1"/>
</dbReference>
<feature type="region of interest" description="Disordered" evidence="2">
    <location>
        <begin position="507"/>
        <end position="552"/>
    </location>
</feature>
<feature type="compositionally biased region" description="Low complexity" evidence="2">
    <location>
        <begin position="851"/>
        <end position="863"/>
    </location>
</feature>
<evidence type="ECO:0000313" key="5">
    <source>
        <dbReference type="EMBL" id="CAL1381634.1"/>
    </source>
</evidence>
<dbReference type="InterPro" id="IPR033334">
    <property type="entry name" value="LNG1/2"/>
</dbReference>
<reference evidence="5 6" key="1">
    <citation type="submission" date="2024-04" db="EMBL/GenBank/DDBJ databases">
        <authorList>
            <person name="Fracassetti M."/>
        </authorList>
    </citation>
    <scope>NUCLEOTIDE SEQUENCE [LARGE SCALE GENOMIC DNA]</scope>
</reference>
<dbReference type="InterPro" id="IPR025486">
    <property type="entry name" value="DUF4378"/>
</dbReference>
<dbReference type="Pfam" id="PF14309">
    <property type="entry name" value="DUF4378"/>
    <property type="match status" value="1"/>
</dbReference>
<feature type="compositionally biased region" description="Low complexity" evidence="2">
    <location>
        <begin position="539"/>
        <end position="551"/>
    </location>
</feature>
<evidence type="ECO:0000313" key="6">
    <source>
        <dbReference type="Proteomes" id="UP001497516"/>
    </source>
</evidence>
<feature type="region of interest" description="Disordered" evidence="2">
    <location>
        <begin position="163"/>
        <end position="199"/>
    </location>
</feature>
<feature type="compositionally biased region" description="Polar residues" evidence="2">
    <location>
        <begin position="710"/>
        <end position="734"/>
    </location>
</feature>
<feature type="compositionally biased region" description="Basic and acidic residues" evidence="2">
    <location>
        <begin position="169"/>
        <end position="186"/>
    </location>
</feature>
<protein>
    <recommendedName>
        <fullName evidence="7">DUF4378 domain-containing protein</fullName>
    </recommendedName>
</protein>
<evidence type="ECO:0008006" key="7">
    <source>
        <dbReference type="Google" id="ProtNLM"/>
    </source>
</evidence>
<dbReference type="PANTHER" id="PTHR31680">
    <property type="entry name" value="LONGIFOLIA PROTEIN"/>
    <property type="match status" value="1"/>
</dbReference>
<evidence type="ECO:0000259" key="4">
    <source>
        <dbReference type="Pfam" id="PF14383"/>
    </source>
</evidence>
<sequence length="1109" mass="123429">MAAKLLHSLADDNPDLQKQIGCMTGIFQIFDRQQMLTGRRLSHKKLPPGESNLVCGCSDRESFNTYNRHQPLDTSLNKSSNEKKKMSSESSRASYSSSCSSLSSLEIRTDEPETSSMDRIIFPETPSRDPVLAHQPSTCSYSERHSVDLRDVVKDSMYRDTRGLSVKTMSKEESKGSSALKHKDSPRPLQHTKSAADGPYRVVTNNKVKQNVPVDHLHDSLRALAKIREATWYHNETREQARPSSYESKDVWSTITKDAPRFSYDGRDSNRLSFESRDTIRATTPKLKELPRLSLDSRERSMKAASMADSKRLSYLSRDLQHISNSDERVYNVQQLSGKLNRPPSVVAKLMGLEMLPGSASASQSAGSLPTSIDEHTDLFSRSFKQNDANVGIRIPMSPRSLAKEPVISPRRKNPDHLIMKPISKLPIEPAPWKQVDGTRGAQKLTLKSTKAVTDKTQNSFPSVYSEIEKRLKDLEFKQSGKDLRALKQILEAMQAKGLLETGKLEEQDSKFGTTQADIDPKKSTTNQRPRLPRKENLASTSATARASNSRRTYESPIVIMKPAKLVEKSGLPPYSVIPIDGLPRFHRIHNGGYASSSRAIKDQLPRNNHIEALSNSGGKKTSGSSGIRSNQTSKLQQPTRESTNSFARSTGSVSPRLQQKKLESERRSRPPTPPSDTTSKPRRRHQSGRQPTPESGSPGGGKHRIRSPKQVQNDDQLSQISNESRPSSYQGDDIMSMQSDSIVTVFDLKTDSEYSSADRSGEVQSPPLKAATTNYVVSSPMLYSKEASSFEEEVACMELVVAPEQPSPVSVLDSSSYKDDAISPVKQTPNMPEGDGVQNSTDSQNDDQWNSSEALSNNSTSSGLISDINRKKLKNIENLVQKLRRLNSTHDEASTDYIASLCENNDPDHRYISEILLASGLLLRDLGSGLTTFQLHPSGHPINPELFCVLEQTRASNLQMKEQSSGPMKAEKFQRKLIFDAVNEILVKKLALVGIVPEPRLRSGKLARKTITAQKLLKELCAEIEQLQVKKLEECGLEDEEDGLKVILCEDVTRRCESWTEFDDDVSGLVLDVERLIFKDLVDEIVMGEAVDGARATKLGRRRQLFAK</sequence>
<dbReference type="AlphaFoldDB" id="A0AAV2E6Z4"/>
<proteinExistence type="predicted"/>
<organism evidence="5 6">
    <name type="scientific">Linum trigynum</name>
    <dbReference type="NCBI Taxonomy" id="586398"/>
    <lineage>
        <taxon>Eukaryota</taxon>
        <taxon>Viridiplantae</taxon>
        <taxon>Streptophyta</taxon>
        <taxon>Embryophyta</taxon>
        <taxon>Tracheophyta</taxon>
        <taxon>Spermatophyta</taxon>
        <taxon>Magnoliopsida</taxon>
        <taxon>eudicotyledons</taxon>
        <taxon>Gunneridae</taxon>
        <taxon>Pentapetalae</taxon>
        <taxon>rosids</taxon>
        <taxon>fabids</taxon>
        <taxon>Malpighiales</taxon>
        <taxon>Linaceae</taxon>
        <taxon>Linum</taxon>
    </lineage>
</organism>
<keyword evidence="1" id="KW-0175">Coiled coil</keyword>
<feature type="compositionally biased region" description="Polar residues" evidence="2">
    <location>
        <begin position="628"/>
        <end position="658"/>
    </location>
</feature>
<feature type="region of interest" description="Disordered" evidence="2">
    <location>
        <begin position="66"/>
        <end position="143"/>
    </location>
</feature>